<organism evidence="1 2">
    <name type="scientific">Apiospora hydei</name>
    <dbReference type="NCBI Taxonomy" id="1337664"/>
    <lineage>
        <taxon>Eukaryota</taxon>
        <taxon>Fungi</taxon>
        <taxon>Dikarya</taxon>
        <taxon>Ascomycota</taxon>
        <taxon>Pezizomycotina</taxon>
        <taxon>Sordariomycetes</taxon>
        <taxon>Xylariomycetidae</taxon>
        <taxon>Amphisphaeriales</taxon>
        <taxon>Apiosporaceae</taxon>
        <taxon>Apiospora</taxon>
    </lineage>
</organism>
<dbReference type="Proteomes" id="UP001433268">
    <property type="component" value="Unassembled WGS sequence"/>
</dbReference>
<dbReference type="RefSeq" id="XP_066675006.1">
    <property type="nucleotide sequence ID" value="XM_066805233.1"/>
</dbReference>
<sequence>MAFAIKLYNNRSIFLGCINASKVQPLDMIPLLRRLASSIRLAAAVLATHPTRWRGHAREKSLCLSTFCAGQGLPRVEPLDMAGSPVRAAGIAADVALHKCTCLGTQAGQGPALVRQSEGLVILGPDGKYSVARVHAHVKAFWSNINEAFDRLACSLRLAHFNRDIDGRRGIHDHTQNPMPSQ</sequence>
<dbReference type="GeneID" id="92038293"/>
<keyword evidence="2" id="KW-1185">Reference proteome</keyword>
<proteinExistence type="predicted"/>
<protein>
    <submittedName>
        <fullName evidence="1">Uncharacterized protein</fullName>
    </submittedName>
</protein>
<reference evidence="1 2" key="1">
    <citation type="submission" date="2023-01" db="EMBL/GenBank/DDBJ databases">
        <title>Analysis of 21 Apiospora genomes using comparative genomics revels a genus with tremendous synthesis potential of carbohydrate active enzymes and secondary metabolites.</title>
        <authorList>
            <person name="Sorensen T."/>
        </authorList>
    </citation>
    <scope>NUCLEOTIDE SEQUENCE [LARGE SCALE GENOMIC DNA]</scope>
    <source>
        <strain evidence="1 2">CBS 114990</strain>
    </source>
</reference>
<evidence type="ECO:0000313" key="2">
    <source>
        <dbReference type="Proteomes" id="UP001433268"/>
    </source>
</evidence>
<evidence type="ECO:0000313" key="1">
    <source>
        <dbReference type="EMBL" id="KAK8094233.1"/>
    </source>
</evidence>
<accession>A0ABR1XCA7</accession>
<comment type="caution">
    <text evidence="1">The sequence shown here is derived from an EMBL/GenBank/DDBJ whole genome shotgun (WGS) entry which is preliminary data.</text>
</comment>
<dbReference type="EMBL" id="JAQQWN010000002">
    <property type="protein sequence ID" value="KAK8094233.1"/>
    <property type="molecule type" value="Genomic_DNA"/>
</dbReference>
<name>A0ABR1XCA7_9PEZI</name>
<gene>
    <name evidence="1" type="ORF">PG997_000918</name>
</gene>